<dbReference type="PANTHER" id="PTHR12906:SF0">
    <property type="entry name" value="GEL COMPLEX SUBUNIT OPTI"/>
    <property type="match status" value="1"/>
</dbReference>
<evidence type="ECO:0000256" key="2">
    <source>
        <dbReference type="ARBA" id="ARBA00009436"/>
    </source>
</evidence>
<dbReference type="RefSeq" id="XP_021337704.1">
    <property type="nucleotide sequence ID" value="XM_021482474.1"/>
</dbReference>
<evidence type="ECO:0000256" key="7">
    <source>
        <dbReference type="SAM" id="Phobius"/>
    </source>
</evidence>
<dbReference type="GO" id="GO:0005739">
    <property type="term" value="C:mitochondrion"/>
    <property type="evidence" value="ECO:0007669"/>
    <property type="project" value="GOC"/>
</dbReference>
<evidence type="ECO:0000256" key="5">
    <source>
        <dbReference type="ARBA" id="ARBA00022989"/>
    </source>
</evidence>
<dbReference type="InterPro" id="IPR029008">
    <property type="entry name" value="EMC6-like"/>
</dbReference>
<name>A0A1N6LXM8_BABMR</name>
<dbReference type="Pfam" id="PF07019">
    <property type="entry name" value="EMC6"/>
    <property type="match status" value="1"/>
</dbReference>
<evidence type="ECO:0008006" key="10">
    <source>
        <dbReference type="Google" id="ProtNLM"/>
    </source>
</evidence>
<dbReference type="OrthoDB" id="365912at2759"/>
<gene>
    <name evidence="8" type="ORF">BmR1_04g06105</name>
</gene>
<dbReference type="GO" id="GO:0005789">
    <property type="term" value="C:endoplasmic reticulum membrane"/>
    <property type="evidence" value="ECO:0007669"/>
    <property type="project" value="UniProtKB-SubCell"/>
</dbReference>
<dbReference type="GeneID" id="24425866"/>
<dbReference type="Proteomes" id="UP000002899">
    <property type="component" value="Chromosome IV"/>
</dbReference>
<reference evidence="8 9" key="1">
    <citation type="journal article" date="2012" name="Nucleic Acids Res.">
        <title>Sequencing of the smallest Apicomplexan genome from the human pathogen Babesia microti.</title>
        <authorList>
            <person name="Cornillot E."/>
            <person name="Hadj-Kaddour K."/>
            <person name="Dassouli A."/>
            <person name="Noel B."/>
            <person name="Ranwez V."/>
            <person name="Vacherie B."/>
            <person name="Augagneur Y."/>
            <person name="Bres V."/>
            <person name="Duclos A."/>
            <person name="Randazzo S."/>
            <person name="Carcy B."/>
            <person name="Debierre-Grockiego F."/>
            <person name="Delbecq S."/>
            <person name="Moubri-Menage K."/>
            <person name="Shams-Eldin H."/>
            <person name="Usmani-Brown S."/>
            <person name="Bringaud F."/>
            <person name="Wincker P."/>
            <person name="Vivares C.P."/>
            <person name="Schwarz R.T."/>
            <person name="Schetters T.P."/>
            <person name="Krause P.J."/>
            <person name="Gorenflot A."/>
            <person name="Berry V."/>
            <person name="Barbe V."/>
            <person name="Ben Mamoun C."/>
        </authorList>
    </citation>
    <scope>NUCLEOTIDE SEQUENCE [LARGE SCALE GENOMIC DNA]</scope>
    <source>
        <strain evidence="8 9">RI</strain>
    </source>
</reference>
<dbReference type="PANTHER" id="PTHR12906">
    <property type="entry name" value="PROTEIN C20ORF24 RAB5-INTERACTING PROTEIN"/>
    <property type="match status" value="1"/>
</dbReference>
<dbReference type="GO" id="GO:0097250">
    <property type="term" value="P:mitochondrial respirasome assembly"/>
    <property type="evidence" value="ECO:0007669"/>
    <property type="project" value="InterPro"/>
</dbReference>
<feature type="transmembrane region" description="Helical" evidence="7">
    <location>
        <begin position="21"/>
        <end position="44"/>
    </location>
</feature>
<keyword evidence="9" id="KW-1185">Reference proteome</keyword>
<dbReference type="InterPro" id="IPR010742">
    <property type="entry name" value="RCAF1"/>
</dbReference>
<dbReference type="KEGG" id="bmic:BmR1_04g06105"/>
<evidence type="ECO:0000313" key="8">
    <source>
        <dbReference type="EMBL" id="SIO73623.1"/>
    </source>
</evidence>
<sequence length="107" mass="12270">MVKESGQKNFINPNYPLTKERAFSIVWQLKQSVAAVLGFILGVIPLRSYLGFLLYILAQFAVVELYVIVYKVPDYVLDLREIIFEASIASCGCFVLWWVVTYSVVHF</sequence>
<feature type="transmembrane region" description="Helical" evidence="7">
    <location>
        <begin position="50"/>
        <end position="70"/>
    </location>
</feature>
<keyword evidence="3 7" id="KW-0812">Transmembrane</keyword>
<keyword evidence="4" id="KW-0256">Endoplasmic reticulum</keyword>
<keyword evidence="6 7" id="KW-0472">Membrane</keyword>
<comment type="similarity">
    <text evidence="2">Belongs to the EMC6 family.</text>
</comment>
<protein>
    <recommendedName>
        <fullName evidence="10">Rab5-interacting protein</fullName>
    </recommendedName>
</protein>
<dbReference type="EMBL" id="LN871599">
    <property type="protein sequence ID" value="SIO73623.1"/>
    <property type="molecule type" value="Genomic_DNA"/>
</dbReference>
<evidence type="ECO:0000256" key="3">
    <source>
        <dbReference type="ARBA" id="ARBA00022692"/>
    </source>
</evidence>
<evidence type="ECO:0000256" key="6">
    <source>
        <dbReference type="ARBA" id="ARBA00023136"/>
    </source>
</evidence>
<evidence type="ECO:0000256" key="4">
    <source>
        <dbReference type="ARBA" id="ARBA00022824"/>
    </source>
</evidence>
<dbReference type="VEuPathDB" id="PiroplasmaDB:BmR1_04g06105"/>
<evidence type="ECO:0000256" key="1">
    <source>
        <dbReference type="ARBA" id="ARBA00004477"/>
    </source>
</evidence>
<reference evidence="8 9" key="3">
    <citation type="journal article" date="2016" name="Sci. Rep.">
        <title>Genome-wide diversity and gene expression profiling of Babesia microti isolates identify polymorphic genes that mediate host-pathogen interactions.</title>
        <authorList>
            <person name="Silva J.C."/>
            <person name="Cornillot E."/>
            <person name="McCracken C."/>
            <person name="Usmani-Brown S."/>
            <person name="Dwivedi A."/>
            <person name="Ifeonu O.O."/>
            <person name="Crabtree J."/>
            <person name="Gotia H.T."/>
            <person name="Virji A.Z."/>
            <person name="Reynes C."/>
            <person name="Colinge J."/>
            <person name="Kumar V."/>
            <person name="Lawres L."/>
            <person name="Pazzi J.E."/>
            <person name="Pablo J.V."/>
            <person name="Hung C."/>
            <person name="Brancato J."/>
            <person name="Kumari P."/>
            <person name="Orvis J."/>
            <person name="Tretina K."/>
            <person name="Chibucos M."/>
            <person name="Ott S."/>
            <person name="Sadzewicz L."/>
            <person name="Sengamalay N."/>
            <person name="Shetty A.C."/>
            <person name="Su Q."/>
            <person name="Tallon L."/>
            <person name="Fraser C.M."/>
            <person name="Frutos R."/>
            <person name="Molina D.M."/>
            <person name="Krause P.J."/>
            <person name="Ben Mamoun C."/>
        </authorList>
    </citation>
    <scope>NUCLEOTIDE SEQUENCE [LARGE SCALE GENOMIC DNA]</scope>
    <source>
        <strain evidence="8 9">RI</strain>
    </source>
</reference>
<keyword evidence="5 7" id="KW-1133">Transmembrane helix</keyword>
<reference evidence="8 9" key="2">
    <citation type="journal article" date="2013" name="PLoS ONE">
        <title>Whole genome mapping and re-organization of the nuclear and mitochondrial genomes of Babesia microti isolates.</title>
        <authorList>
            <person name="Cornillot E."/>
            <person name="Dassouli A."/>
            <person name="Garg A."/>
            <person name="Pachikara N."/>
            <person name="Randazzo S."/>
            <person name="Depoix D."/>
            <person name="Carcy B."/>
            <person name="Delbecq S."/>
            <person name="Frutos R."/>
            <person name="Silva J.C."/>
            <person name="Sutton R."/>
            <person name="Krause P.J."/>
            <person name="Mamoun C.B."/>
        </authorList>
    </citation>
    <scope>NUCLEOTIDE SEQUENCE [LARGE SCALE GENOMIC DNA]</scope>
    <source>
        <strain evidence="8 9">RI</strain>
    </source>
</reference>
<dbReference type="AlphaFoldDB" id="A0A1N6LXM8"/>
<proteinExistence type="inferred from homology"/>
<organism evidence="8 9">
    <name type="scientific">Babesia microti (strain RI)</name>
    <dbReference type="NCBI Taxonomy" id="1133968"/>
    <lineage>
        <taxon>Eukaryota</taxon>
        <taxon>Sar</taxon>
        <taxon>Alveolata</taxon>
        <taxon>Apicomplexa</taxon>
        <taxon>Aconoidasida</taxon>
        <taxon>Piroplasmida</taxon>
        <taxon>Babesiidae</taxon>
        <taxon>Babesia</taxon>
    </lineage>
</organism>
<comment type="subcellular location">
    <subcellularLocation>
        <location evidence="1">Endoplasmic reticulum membrane</location>
        <topology evidence="1">Multi-pass membrane protein</topology>
    </subcellularLocation>
</comment>
<accession>A0A1N6LXM8</accession>
<feature type="transmembrane region" description="Helical" evidence="7">
    <location>
        <begin position="82"/>
        <end position="100"/>
    </location>
</feature>
<evidence type="ECO:0000313" key="9">
    <source>
        <dbReference type="Proteomes" id="UP000002899"/>
    </source>
</evidence>